<sequence length="143" mass="16171">MRKHRVQLPPEISGFDYKSKLGYVALKAFFRICNDWNTTIDEQMRLLNVGLIQLEKLRKLPAEPLEREHLVRIRCFVLVYKTLVREHNSIPAANRDMRSPRSGNPFFGKSPLNVMLTGGIVGIATVCKAIAGEIPDVELPKAS</sequence>
<evidence type="ECO:0000313" key="1">
    <source>
        <dbReference type="EMBL" id="RCW63279.1"/>
    </source>
</evidence>
<organism evidence="1 2">
    <name type="scientific">Marinobacter nauticus</name>
    <name type="common">Marinobacter hydrocarbonoclasticus</name>
    <name type="synonym">Marinobacter aquaeolei</name>
    <dbReference type="NCBI Taxonomy" id="2743"/>
    <lineage>
        <taxon>Bacteria</taxon>
        <taxon>Pseudomonadati</taxon>
        <taxon>Pseudomonadota</taxon>
        <taxon>Gammaproteobacteria</taxon>
        <taxon>Pseudomonadales</taxon>
        <taxon>Marinobacteraceae</taxon>
        <taxon>Marinobacter</taxon>
    </lineage>
</organism>
<accession>A0A368X6E4</accession>
<dbReference type="EMBL" id="QPJI01000019">
    <property type="protein sequence ID" value="RCW63279.1"/>
    <property type="molecule type" value="Genomic_DNA"/>
</dbReference>
<gene>
    <name evidence="1" type="ORF">DET61_11946</name>
</gene>
<evidence type="ECO:0008006" key="3">
    <source>
        <dbReference type="Google" id="ProtNLM"/>
    </source>
</evidence>
<comment type="caution">
    <text evidence="1">The sequence shown here is derived from an EMBL/GenBank/DDBJ whole genome shotgun (WGS) entry which is preliminary data.</text>
</comment>
<evidence type="ECO:0000313" key="2">
    <source>
        <dbReference type="Proteomes" id="UP000253647"/>
    </source>
</evidence>
<reference evidence="1 2" key="1">
    <citation type="submission" date="2018-07" db="EMBL/GenBank/DDBJ databases">
        <title>Freshwater and sediment microbial communities from various areas in North America, analyzing microbe dynamics in response to fracking.</title>
        <authorList>
            <person name="Lamendella R."/>
        </authorList>
    </citation>
    <scope>NUCLEOTIDE SEQUENCE [LARGE SCALE GENOMIC DNA]</scope>
    <source>
        <strain evidence="1 2">105B</strain>
    </source>
</reference>
<dbReference type="AlphaFoldDB" id="A0A368X6E4"/>
<protein>
    <recommendedName>
        <fullName evidence="3">DUF2384 domain-containing protein</fullName>
    </recommendedName>
</protein>
<dbReference type="Proteomes" id="UP000253647">
    <property type="component" value="Unassembled WGS sequence"/>
</dbReference>
<proteinExistence type="predicted"/>
<name>A0A368X6E4_MARNT</name>